<organism evidence="1 2">
    <name type="scientific">Microbacterium barkeri</name>
    <dbReference type="NCBI Taxonomy" id="33917"/>
    <lineage>
        <taxon>Bacteria</taxon>
        <taxon>Bacillati</taxon>
        <taxon>Actinomycetota</taxon>
        <taxon>Actinomycetes</taxon>
        <taxon>Micrococcales</taxon>
        <taxon>Microbacteriaceae</taxon>
        <taxon>Microbacterium</taxon>
    </lineage>
</organism>
<dbReference type="Proteomes" id="UP001142462">
    <property type="component" value="Unassembled WGS sequence"/>
</dbReference>
<evidence type="ECO:0000313" key="1">
    <source>
        <dbReference type="EMBL" id="GLJ62983.1"/>
    </source>
</evidence>
<dbReference type="AlphaFoldDB" id="A0A9W6LY75"/>
<reference evidence="1" key="1">
    <citation type="journal article" date="2014" name="Int. J. Syst. Evol. Microbiol.">
        <title>Complete genome sequence of Corynebacterium casei LMG S-19264T (=DSM 44701T), isolated from a smear-ripened cheese.</title>
        <authorList>
            <consortium name="US DOE Joint Genome Institute (JGI-PGF)"/>
            <person name="Walter F."/>
            <person name="Albersmeier A."/>
            <person name="Kalinowski J."/>
            <person name="Ruckert C."/>
        </authorList>
    </citation>
    <scope>NUCLEOTIDE SEQUENCE</scope>
    <source>
        <strain evidence="1">VKM Ac-1020</strain>
    </source>
</reference>
<name>A0A9W6LY75_9MICO</name>
<accession>A0A9W6LY75</accession>
<proteinExistence type="predicted"/>
<protein>
    <recommendedName>
        <fullName evidence="3">DUF4192 family protein</fullName>
    </recommendedName>
</protein>
<dbReference type="EMBL" id="BSEJ01000021">
    <property type="protein sequence ID" value="GLJ62983.1"/>
    <property type="molecule type" value="Genomic_DNA"/>
</dbReference>
<evidence type="ECO:0008006" key="3">
    <source>
        <dbReference type="Google" id="ProtNLM"/>
    </source>
</evidence>
<gene>
    <name evidence="1" type="ORF">GCM10017576_31140</name>
</gene>
<keyword evidence="2" id="KW-1185">Reference proteome</keyword>
<evidence type="ECO:0000313" key="2">
    <source>
        <dbReference type="Proteomes" id="UP001142462"/>
    </source>
</evidence>
<dbReference type="Pfam" id="PF13830">
    <property type="entry name" value="DUF4192"/>
    <property type="match status" value="1"/>
</dbReference>
<sequence length="404" mass="43471">MHSVAALRPGLHSTRLIGVRDHPAREPQSMTTIIPARSAQKFLSVLPHVCGYVPRLSLVVVPIVDGRTAGVARLDLPQDEEAWGEVAATALGIVCRLPDAGRFAAVVYTDDPFVDRDGAIAFEGFMGYLRERADHCGVEVVDALCVAADGWGSYLDDPSPEHGRPLDEIAFEGALPEGVEPTPVRADQGDGAELPACDLAEKERLGRALAEIDRACAALGSDGDESGIAGIHPRALATACLLGQIPEVFEESLAWDVEALEPYLAGAVAWALNRPFFRDVALSQWSADIEEGYETLAFNERWRAGHRAEPTGPVRLMGEGPRPDADRLERALELVRRLAAAAPREARVGPLVAAAWLSWALGRATHAARYVALVAEIDPEHGLASIIASMLEASYLPPWAFERP</sequence>
<dbReference type="InterPro" id="IPR025447">
    <property type="entry name" value="DUF4192"/>
</dbReference>
<reference evidence="1" key="2">
    <citation type="submission" date="2023-01" db="EMBL/GenBank/DDBJ databases">
        <authorList>
            <person name="Sun Q."/>
            <person name="Evtushenko L."/>
        </authorList>
    </citation>
    <scope>NUCLEOTIDE SEQUENCE</scope>
    <source>
        <strain evidence="1">VKM Ac-1020</strain>
    </source>
</reference>
<comment type="caution">
    <text evidence="1">The sequence shown here is derived from an EMBL/GenBank/DDBJ whole genome shotgun (WGS) entry which is preliminary data.</text>
</comment>